<accession>A0A1R3WK00</accession>
<proteinExistence type="predicted"/>
<evidence type="ECO:0000313" key="2">
    <source>
        <dbReference type="EMBL" id="SIT78152.1"/>
    </source>
</evidence>
<feature type="compositionally biased region" description="Basic and acidic residues" evidence="1">
    <location>
        <begin position="42"/>
        <end position="55"/>
    </location>
</feature>
<organism evidence="2 3">
    <name type="scientific">Pontibaca methylaminivorans</name>
    <dbReference type="NCBI Taxonomy" id="515897"/>
    <lineage>
        <taxon>Bacteria</taxon>
        <taxon>Pseudomonadati</taxon>
        <taxon>Pseudomonadota</taxon>
        <taxon>Alphaproteobacteria</taxon>
        <taxon>Rhodobacterales</taxon>
        <taxon>Roseobacteraceae</taxon>
        <taxon>Pontibaca</taxon>
    </lineage>
</organism>
<dbReference type="STRING" id="515897.SAMN05421849_0905"/>
<dbReference type="EMBL" id="FTPS01000001">
    <property type="protein sequence ID" value="SIT78152.1"/>
    <property type="molecule type" value="Genomic_DNA"/>
</dbReference>
<name>A0A1R3WK00_9RHOB</name>
<feature type="region of interest" description="Disordered" evidence="1">
    <location>
        <begin position="34"/>
        <end position="55"/>
    </location>
</feature>
<dbReference type="Proteomes" id="UP000192455">
    <property type="component" value="Unassembled WGS sequence"/>
</dbReference>
<evidence type="ECO:0000256" key="1">
    <source>
        <dbReference type="SAM" id="MobiDB-lite"/>
    </source>
</evidence>
<keyword evidence="3" id="KW-1185">Reference proteome</keyword>
<protein>
    <submittedName>
        <fullName evidence="2">Uncharacterized protein</fullName>
    </submittedName>
</protein>
<dbReference type="AlphaFoldDB" id="A0A1R3WK00"/>
<reference evidence="2 3" key="1">
    <citation type="submission" date="2017-01" db="EMBL/GenBank/DDBJ databases">
        <authorList>
            <person name="Mah S.A."/>
            <person name="Swanson W.J."/>
            <person name="Moy G.W."/>
            <person name="Vacquier V.D."/>
        </authorList>
    </citation>
    <scope>NUCLEOTIDE SEQUENCE [LARGE SCALE GENOMIC DNA]</scope>
    <source>
        <strain evidence="2 3">DSM 21219</strain>
    </source>
</reference>
<dbReference type="RefSeq" id="WP_159438955.1">
    <property type="nucleotide sequence ID" value="NZ_FTPS01000001.1"/>
</dbReference>
<evidence type="ECO:0000313" key="3">
    <source>
        <dbReference type="Proteomes" id="UP000192455"/>
    </source>
</evidence>
<gene>
    <name evidence="2" type="ORF">SAMN05421849_0905</name>
</gene>
<sequence length="55" mass="6047">MTTAYARPSRISAEEALRILTESLAYFTQGVTQIRDGSAGSTRDKTGRPRSRAED</sequence>